<dbReference type="OrthoDB" id="7487376at2759"/>
<gene>
    <name evidence="2" type="ORF">APLA_LOCUS3050</name>
    <name evidence="3" type="ORF">APLA_LOCUS6904</name>
</gene>
<sequence>MDRVDYGSGMNGVDYGSSVHNWSGMDSVDGVNWRAMVYNLAALSDGGLGTDHRDGVNHRSGNVSNHGLVGYKESRGGSSAGQESGESNLERKQI</sequence>
<dbReference type="EMBL" id="CADEBC010000490">
    <property type="protein sequence ID" value="CAB3237455.1"/>
    <property type="molecule type" value="Genomic_DNA"/>
</dbReference>
<dbReference type="AlphaFoldDB" id="A0A8S0Z3N5"/>
<comment type="caution">
    <text evidence="2">The sequence shown here is derived from an EMBL/GenBank/DDBJ whole genome shotgun (WGS) entry which is preliminary data.</text>
</comment>
<dbReference type="Proteomes" id="UP000494256">
    <property type="component" value="Unassembled WGS sequence"/>
</dbReference>
<evidence type="ECO:0000313" key="2">
    <source>
        <dbReference type="EMBL" id="CAB3227468.1"/>
    </source>
</evidence>
<name>A0A8S0Z3N5_ARCPL</name>
<organism evidence="2 5">
    <name type="scientific">Arctia plantaginis</name>
    <name type="common">Wood tiger moth</name>
    <name type="synonym">Phalaena plantaginis</name>
    <dbReference type="NCBI Taxonomy" id="874455"/>
    <lineage>
        <taxon>Eukaryota</taxon>
        <taxon>Metazoa</taxon>
        <taxon>Ecdysozoa</taxon>
        <taxon>Arthropoda</taxon>
        <taxon>Hexapoda</taxon>
        <taxon>Insecta</taxon>
        <taxon>Pterygota</taxon>
        <taxon>Neoptera</taxon>
        <taxon>Endopterygota</taxon>
        <taxon>Lepidoptera</taxon>
        <taxon>Glossata</taxon>
        <taxon>Ditrysia</taxon>
        <taxon>Noctuoidea</taxon>
        <taxon>Erebidae</taxon>
        <taxon>Arctiinae</taxon>
        <taxon>Arctia</taxon>
    </lineage>
</organism>
<evidence type="ECO:0000313" key="3">
    <source>
        <dbReference type="EMBL" id="CAB3237455.1"/>
    </source>
</evidence>
<evidence type="ECO:0000313" key="5">
    <source>
        <dbReference type="Proteomes" id="UP000494256"/>
    </source>
</evidence>
<proteinExistence type="predicted"/>
<dbReference type="Proteomes" id="UP000494106">
    <property type="component" value="Unassembled WGS sequence"/>
</dbReference>
<feature type="region of interest" description="Disordered" evidence="1">
    <location>
        <begin position="48"/>
        <end position="94"/>
    </location>
</feature>
<evidence type="ECO:0000313" key="4">
    <source>
        <dbReference type="Proteomes" id="UP000494106"/>
    </source>
</evidence>
<keyword evidence="4" id="KW-1185">Reference proteome</keyword>
<dbReference type="EMBL" id="CADEBD010000278">
    <property type="protein sequence ID" value="CAB3227468.1"/>
    <property type="molecule type" value="Genomic_DNA"/>
</dbReference>
<reference evidence="4 5" key="1">
    <citation type="submission" date="2020-04" db="EMBL/GenBank/DDBJ databases">
        <authorList>
            <person name="Wallbank WR R."/>
            <person name="Pardo Diaz C."/>
            <person name="Kozak K."/>
            <person name="Martin S."/>
            <person name="Jiggins C."/>
            <person name="Moest M."/>
            <person name="Warren A I."/>
            <person name="Byers J.R.P. K."/>
            <person name="Montejo-Kovacevich G."/>
            <person name="Yen C E."/>
        </authorList>
    </citation>
    <scope>NUCLEOTIDE SEQUENCE [LARGE SCALE GENOMIC DNA]</scope>
</reference>
<protein>
    <submittedName>
        <fullName evidence="2">Uncharacterized protein</fullName>
    </submittedName>
</protein>
<feature type="compositionally biased region" description="Low complexity" evidence="1">
    <location>
        <begin position="76"/>
        <end position="87"/>
    </location>
</feature>
<evidence type="ECO:0000256" key="1">
    <source>
        <dbReference type="SAM" id="MobiDB-lite"/>
    </source>
</evidence>
<accession>A0A8S0Z3N5</accession>